<dbReference type="GO" id="GO:0043022">
    <property type="term" value="F:ribosome binding"/>
    <property type="evidence" value="ECO:0007669"/>
    <property type="project" value="TreeGrafter"/>
</dbReference>
<dbReference type="GO" id="GO:0051301">
    <property type="term" value="P:cell division"/>
    <property type="evidence" value="ECO:0007669"/>
    <property type="project" value="UniProtKB-KW"/>
</dbReference>
<dbReference type="GO" id="GO:0043335">
    <property type="term" value="P:protein unfolding"/>
    <property type="evidence" value="ECO:0007669"/>
    <property type="project" value="TreeGrafter"/>
</dbReference>
<evidence type="ECO:0000313" key="15">
    <source>
        <dbReference type="EMBL" id="MBM6699020.1"/>
    </source>
</evidence>
<sequence>MKISVRNLEPTKVRLTVTVDPEEFDPYLDAARKEIAKQVNIPGFRKGHVPGPIIDQRIGFGAVAGEAVNNGVPELYSKALEEKQIHPMAQPELDVQEVPASAKDETKLKFVATVERRPDLELPELEGMEIAIAKPEVTDEDVNTRLESLRQRFGTLVGVDRPAAKGDFANIDLDAQIDGESVDSQEGVSYELGSGTMLDGMDEALEGLSAGEETTFESELQGGEHEGEKAQIKVKVNSVKAEELPELDDDFAQEASEFDTLDELKEDIRKNAAEAAKGRQATEARDAFIARLQEGLEVPVPKGVKAEMVEQQLKNMTPDPEKATKEQKAEAEETVEKELRDQIVLDTLAEKLDVKVSQADVFNFLASIAQQYGMDPNAFINAIIKNGQLGSAVQEVGRSKGLLAGMRAVKFTADGEVVDLSAFLGEDEAAEDAAENESVEAASAAAAVADELSKTDDAE</sequence>
<proteinExistence type="inferred from homology"/>
<evidence type="ECO:0000256" key="12">
    <source>
        <dbReference type="PROSITE-ProRule" id="PRU00277"/>
    </source>
</evidence>
<evidence type="ECO:0000256" key="13">
    <source>
        <dbReference type="RuleBase" id="RU003914"/>
    </source>
</evidence>
<dbReference type="InterPro" id="IPR001179">
    <property type="entry name" value="PPIase_FKBP_dom"/>
</dbReference>
<dbReference type="GO" id="GO:0051083">
    <property type="term" value="P:'de novo' cotranslational protein folding"/>
    <property type="evidence" value="ECO:0007669"/>
    <property type="project" value="TreeGrafter"/>
</dbReference>
<keyword evidence="5 11" id="KW-0132">Cell division</keyword>
<dbReference type="Gene3D" id="1.10.3120.10">
    <property type="entry name" value="Trigger factor, C-terminal domain"/>
    <property type="match status" value="1"/>
</dbReference>
<dbReference type="EMBL" id="JACLYU010000002">
    <property type="protein sequence ID" value="MBM6699020.1"/>
    <property type="molecule type" value="Genomic_DNA"/>
</dbReference>
<dbReference type="SUPFAM" id="SSF109998">
    <property type="entry name" value="Triger factor/SurA peptide-binding domain-like"/>
    <property type="match status" value="1"/>
</dbReference>
<dbReference type="GO" id="GO:0015031">
    <property type="term" value="P:protein transport"/>
    <property type="evidence" value="ECO:0007669"/>
    <property type="project" value="UniProtKB-UniRule"/>
</dbReference>
<evidence type="ECO:0000256" key="6">
    <source>
        <dbReference type="ARBA" id="ARBA00023110"/>
    </source>
</evidence>
<keyword evidence="11" id="KW-0963">Cytoplasm</keyword>
<dbReference type="GO" id="GO:0003755">
    <property type="term" value="F:peptidyl-prolyl cis-trans isomerase activity"/>
    <property type="evidence" value="ECO:0007669"/>
    <property type="project" value="UniProtKB-UniRule"/>
</dbReference>
<dbReference type="HAMAP" id="MF_00303">
    <property type="entry name" value="Trigger_factor_Tig"/>
    <property type="match status" value="1"/>
</dbReference>
<evidence type="ECO:0000313" key="16">
    <source>
        <dbReference type="Proteomes" id="UP000718821"/>
    </source>
</evidence>
<keyword evidence="9 11" id="KW-0131">Cell cycle</keyword>
<dbReference type="PIRSF" id="PIRSF003095">
    <property type="entry name" value="Trigger_factor"/>
    <property type="match status" value="1"/>
</dbReference>
<dbReference type="SUPFAM" id="SSF54534">
    <property type="entry name" value="FKBP-like"/>
    <property type="match status" value="1"/>
</dbReference>
<dbReference type="RefSeq" id="WP_204467428.1">
    <property type="nucleotide sequence ID" value="NZ_JACLYU010000002.1"/>
</dbReference>
<dbReference type="PANTHER" id="PTHR30560:SF3">
    <property type="entry name" value="TRIGGER FACTOR-LIKE PROTEIN TIG, CHLOROPLASTIC"/>
    <property type="match status" value="1"/>
</dbReference>
<evidence type="ECO:0000256" key="2">
    <source>
        <dbReference type="ARBA" id="ARBA00005464"/>
    </source>
</evidence>
<comment type="domain">
    <text evidence="11">Consists of 3 domains; the N-terminus binds the ribosome, the middle domain has PPIase activity, while the C-terminus has intrinsic chaperone activity on its own.</text>
</comment>
<dbReference type="Pfam" id="PF00254">
    <property type="entry name" value="FKBP_C"/>
    <property type="match status" value="1"/>
</dbReference>
<dbReference type="EC" id="5.2.1.8" evidence="3 11"/>
<keyword evidence="16" id="KW-1185">Reference proteome</keyword>
<dbReference type="InterPro" id="IPR008881">
    <property type="entry name" value="Trigger_fac_ribosome-bd_bac"/>
</dbReference>
<dbReference type="InterPro" id="IPR008880">
    <property type="entry name" value="Trigger_fac_C"/>
</dbReference>
<evidence type="ECO:0000256" key="1">
    <source>
        <dbReference type="ARBA" id="ARBA00000971"/>
    </source>
</evidence>
<dbReference type="Proteomes" id="UP000718821">
    <property type="component" value="Unassembled WGS sequence"/>
</dbReference>
<dbReference type="Gene3D" id="3.30.70.1050">
    <property type="entry name" value="Trigger factor ribosome-binding domain"/>
    <property type="match status" value="1"/>
</dbReference>
<evidence type="ECO:0000256" key="4">
    <source>
        <dbReference type="ARBA" id="ARBA00016902"/>
    </source>
</evidence>
<dbReference type="InterPro" id="IPR005215">
    <property type="entry name" value="Trig_fac"/>
</dbReference>
<dbReference type="Gene3D" id="3.10.50.40">
    <property type="match status" value="1"/>
</dbReference>
<dbReference type="InterPro" id="IPR027304">
    <property type="entry name" value="Trigger_fact/SurA_dom_sf"/>
</dbReference>
<dbReference type="Pfam" id="PF05697">
    <property type="entry name" value="Trigger_N"/>
    <property type="match status" value="1"/>
</dbReference>
<keyword evidence="8 11" id="KW-0413">Isomerase</keyword>
<comment type="function">
    <text evidence="11">Involved in protein export. Acts as a chaperone by maintaining the newly synthesized protein in an open conformation. Functions as a peptidyl-prolyl cis-trans isomerase.</text>
</comment>
<evidence type="ECO:0000256" key="10">
    <source>
        <dbReference type="ARBA" id="ARBA00029986"/>
    </source>
</evidence>
<dbReference type="InterPro" id="IPR046357">
    <property type="entry name" value="PPIase_dom_sf"/>
</dbReference>
<evidence type="ECO:0000256" key="3">
    <source>
        <dbReference type="ARBA" id="ARBA00013194"/>
    </source>
</evidence>
<dbReference type="Pfam" id="PF05698">
    <property type="entry name" value="Trigger_C"/>
    <property type="match status" value="1"/>
</dbReference>
<reference evidence="15" key="1">
    <citation type="submission" date="2020-08" db="EMBL/GenBank/DDBJ databases">
        <authorList>
            <person name="Cejkova D."/>
            <person name="Kubasova T."/>
            <person name="Jahodarova E."/>
            <person name="Rychlik I."/>
        </authorList>
    </citation>
    <scope>NUCLEOTIDE SEQUENCE</scope>
    <source>
        <strain evidence="15">An836</strain>
    </source>
</reference>
<comment type="caution">
    <text evidence="15">The sequence shown here is derived from an EMBL/GenBank/DDBJ whole genome shotgun (WGS) entry which is preliminary data.</text>
</comment>
<dbReference type="InterPro" id="IPR037041">
    <property type="entry name" value="Trigger_fac_C_sf"/>
</dbReference>
<organism evidence="15 16">
    <name type="scientific">Bifidobacterium pullorum subsp. saeculare</name>
    <dbReference type="NCBI Taxonomy" id="78257"/>
    <lineage>
        <taxon>Bacteria</taxon>
        <taxon>Bacillati</taxon>
        <taxon>Actinomycetota</taxon>
        <taxon>Actinomycetes</taxon>
        <taxon>Bifidobacteriales</taxon>
        <taxon>Bifidobacteriaceae</taxon>
        <taxon>Bifidobacterium</taxon>
    </lineage>
</organism>
<dbReference type="PROSITE" id="PS50059">
    <property type="entry name" value="FKBP_PPIASE"/>
    <property type="match status" value="1"/>
</dbReference>
<evidence type="ECO:0000259" key="14">
    <source>
        <dbReference type="PROSITE" id="PS50059"/>
    </source>
</evidence>
<dbReference type="SUPFAM" id="SSF102735">
    <property type="entry name" value="Trigger factor ribosome-binding domain"/>
    <property type="match status" value="1"/>
</dbReference>
<dbReference type="GO" id="GO:0044183">
    <property type="term" value="F:protein folding chaperone"/>
    <property type="evidence" value="ECO:0007669"/>
    <property type="project" value="TreeGrafter"/>
</dbReference>
<comment type="subcellular location">
    <subcellularLocation>
        <location evidence="11">Cytoplasm</location>
    </subcellularLocation>
    <text evidence="11">About half TF is bound to the ribosome near the polypeptide exit tunnel while the other half is free in the cytoplasm.</text>
</comment>
<comment type="similarity">
    <text evidence="2 11 13">Belongs to the FKBP-type PPIase family. Tig subfamily.</text>
</comment>
<keyword evidence="6 11" id="KW-0697">Rotamase</keyword>
<evidence type="ECO:0000256" key="8">
    <source>
        <dbReference type="ARBA" id="ARBA00023235"/>
    </source>
</evidence>
<dbReference type="AlphaFoldDB" id="A0A939B9A3"/>
<feature type="domain" description="PPIase FKBP-type" evidence="14">
    <location>
        <begin position="166"/>
        <end position="213"/>
    </location>
</feature>
<accession>A0A939B9A3</accession>
<reference evidence="15" key="2">
    <citation type="journal article" date="2021" name="Sci. Rep.">
        <title>The distribution of antibiotic resistance genes in chicken gut microbiota commensals.</title>
        <authorList>
            <person name="Juricova H."/>
            <person name="Matiasovicova J."/>
            <person name="Kubasova T."/>
            <person name="Cejkova D."/>
            <person name="Rychlik I."/>
        </authorList>
    </citation>
    <scope>NUCLEOTIDE SEQUENCE</scope>
    <source>
        <strain evidence="15">An836</strain>
    </source>
</reference>
<evidence type="ECO:0000256" key="7">
    <source>
        <dbReference type="ARBA" id="ARBA00023186"/>
    </source>
</evidence>
<protein>
    <recommendedName>
        <fullName evidence="4 11">Trigger factor</fullName>
        <shortName evidence="11">TF</shortName>
        <ecNumber evidence="3 11">5.2.1.8</ecNumber>
    </recommendedName>
    <alternativeName>
        <fullName evidence="10 11">PPIase</fullName>
    </alternativeName>
</protein>
<evidence type="ECO:0000256" key="5">
    <source>
        <dbReference type="ARBA" id="ARBA00022618"/>
    </source>
</evidence>
<dbReference type="InterPro" id="IPR036611">
    <property type="entry name" value="Trigger_fac_ribosome-bd_sf"/>
</dbReference>
<name>A0A939B9A3_9BIFI</name>
<comment type="catalytic activity">
    <reaction evidence="1 11 12">
        <text>[protein]-peptidylproline (omega=180) = [protein]-peptidylproline (omega=0)</text>
        <dbReference type="Rhea" id="RHEA:16237"/>
        <dbReference type="Rhea" id="RHEA-COMP:10747"/>
        <dbReference type="Rhea" id="RHEA-COMP:10748"/>
        <dbReference type="ChEBI" id="CHEBI:83833"/>
        <dbReference type="ChEBI" id="CHEBI:83834"/>
        <dbReference type="EC" id="5.2.1.8"/>
    </reaction>
</comment>
<dbReference type="PANTHER" id="PTHR30560">
    <property type="entry name" value="TRIGGER FACTOR CHAPERONE AND PEPTIDYL-PROLYL CIS/TRANS ISOMERASE"/>
    <property type="match status" value="1"/>
</dbReference>
<gene>
    <name evidence="11" type="primary">tig</name>
    <name evidence="15" type="ORF">H7U32_01490</name>
</gene>
<evidence type="ECO:0000256" key="9">
    <source>
        <dbReference type="ARBA" id="ARBA00023306"/>
    </source>
</evidence>
<dbReference type="NCBIfam" id="TIGR00115">
    <property type="entry name" value="tig"/>
    <property type="match status" value="1"/>
</dbReference>
<dbReference type="GO" id="GO:0005737">
    <property type="term" value="C:cytoplasm"/>
    <property type="evidence" value="ECO:0007669"/>
    <property type="project" value="UniProtKB-SubCell"/>
</dbReference>
<keyword evidence="7 11" id="KW-0143">Chaperone</keyword>
<evidence type="ECO:0000256" key="11">
    <source>
        <dbReference type="HAMAP-Rule" id="MF_00303"/>
    </source>
</evidence>